<dbReference type="PROSITE" id="PS50011">
    <property type="entry name" value="PROTEIN_KINASE_DOM"/>
    <property type="match status" value="1"/>
</dbReference>
<feature type="domain" description="Protein kinase" evidence="7">
    <location>
        <begin position="15"/>
        <end position="284"/>
    </location>
</feature>
<feature type="region of interest" description="Disordered" evidence="6">
    <location>
        <begin position="296"/>
        <end position="365"/>
    </location>
</feature>
<feature type="compositionally biased region" description="Basic and acidic residues" evidence="6">
    <location>
        <begin position="347"/>
        <end position="364"/>
    </location>
</feature>
<keyword evidence="5" id="KW-0067">ATP-binding</keyword>
<keyword evidence="4" id="KW-0418">Kinase</keyword>
<reference evidence="8" key="1">
    <citation type="submission" date="2020-05" db="EMBL/GenBank/DDBJ databases">
        <authorList>
            <person name="Chiriac C."/>
            <person name="Salcher M."/>
            <person name="Ghai R."/>
            <person name="Kavagutti S V."/>
        </authorList>
    </citation>
    <scope>NUCLEOTIDE SEQUENCE</scope>
</reference>
<dbReference type="FunFam" id="1.10.510.10:FF:000021">
    <property type="entry name" value="Serine/threonine protein kinase"/>
    <property type="match status" value="1"/>
</dbReference>
<evidence type="ECO:0000256" key="1">
    <source>
        <dbReference type="ARBA" id="ARBA00022527"/>
    </source>
</evidence>
<dbReference type="PANTHER" id="PTHR43289:SF6">
    <property type="entry name" value="SERINE_THREONINE-PROTEIN KINASE NEKL-3"/>
    <property type="match status" value="1"/>
</dbReference>
<dbReference type="InterPro" id="IPR000719">
    <property type="entry name" value="Prot_kinase_dom"/>
</dbReference>
<dbReference type="PANTHER" id="PTHR43289">
    <property type="entry name" value="MITOGEN-ACTIVATED PROTEIN KINASE KINASE KINASE 20-RELATED"/>
    <property type="match status" value="1"/>
</dbReference>
<evidence type="ECO:0000256" key="2">
    <source>
        <dbReference type="ARBA" id="ARBA00022679"/>
    </source>
</evidence>
<keyword evidence="2" id="KW-0808">Transferase</keyword>
<dbReference type="Pfam" id="PF00069">
    <property type="entry name" value="Pkinase"/>
    <property type="match status" value="1"/>
</dbReference>
<dbReference type="FunFam" id="3.30.200.20:FF:000035">
    <property type="entry name" value="Serine/threonine protein kinase Stk1"/>
    <property type="match status" value="1"/>
</dbReference>
<accession>A0A6J6JRI5</accession>
<evidence type="ECO:0000313" key="8">
    <source>
        <dbReference type="EMBL" id="CAB4640030.1"/>
    </source>
</evidence>
<dbReference type="Gene3D" id="3.30.200.20">
    <property type="entry name" value="Phosphorylase Kinase, domain 1"/>
    <property type="match status" value="1"/>
</dbReference>
<dbReference type="GO" id="GO:0004674">
    <property type="term" value="F:protein serine/threonine kinase activity"/>
    <property type="evidence" value="ECO:0007669"/>
    <property type="project" value="UniProtKB-KW"/>
</dbReference>
<dbReference type="InterPro" id="IPR011009">
    <property type="entry name" value="Kinase-like_dom_sf"/>
</dbReference>
<dbReference type="Gene3D" id="1.10.510.10">
    <property type="entry name" value="Transferase(Phosphotransferase) domain 1"/>
    <property type="match status" value="1"/>
</dbReference>
<evidence type="ECO:0000256" key="3">
    <source>
        <dbReference type="ARBA" id="ARBA00022741"/>
    </source>
</evidence>
<evidence type="ECO:0000256" key="4">
    <source>
        <dbReference type="ARBA" id="ARBA00022777"/>
    </source>
</evidence>
<organism evidence="8">
    <name type="scientific">freshwater metagenome</name>
    <dbReference type="NCBI Taxonomy" id="449393"/>
    <lineage>
        <taxon>unclassified sequences</taxon>
        <taxon>metagenomes</taxon>
        <taxon>ecological metagenomes</taxon>
    </lineage>
</organism>
<keyword evidence="1" id="KW-0723">Serine/threonine-protein kinase</keyword>
<dbReference type="SUPFAM" id="SSF56112">
    <property type="entry name" value="Protein kinase-like (PK-like)"/>
    <property type="match status" value="1"/>
</dbReference>
<protein>
    <submittedName>
        <fullName evidence="8">Unannotated protein</fullName>
    </submittedName>
</protein>
<sequence length="562" mass="61074">MAASRSSYDLIGGRYRLEGCIASGGMADVWRATDLQLGREVAVKLLRANVADDPVVAERFRREAKSLAKLTHPNIVPVYDCVEEADGQVALVMRLIKGQSLRELLDDAGDHTGPGQISAHLTVHIGTSIAAALAKAHNENVLHRDIKPGNILVMKNGEVLLTDFGIAKPLKATDDDGTDLTRVDIMMGTAKYLSPEQVQGRSLDARADIYSLGLVLYECLAGNVPFKGENDQATAVARLERDPTPLAGLRADVPSTVISVIHKMLRRRPEHRYNNCNEVVHALNEAMRNLHDAMTPVEGLSPSLGAPTPRTRPAPLDPLMPAKPVRDFSVVSNDNTPQRAPLPQRDQTPRGEPRTRRALPEHRRTNTKRNYIPIALLLATAAVMSFMLWKGLQETRSNTAPSVIDNIEVVPVDLAGVKSYDPNGDDGVENENLVGFLIDNNPATQWTTLCYGNKYFGSKEGVGIVVQLTGIGIGTLKANFANGPYNADVFVSTADQIPKNLDDWGLRIADSYSTEPGMATFDVKSPARHVLLYLREAGASSGCSNTNPWQAQISDLSFTSAK</sequence>
<dbReference type="GO" id="GO:0005524">
    <property type="term" value="F:ATP binding"/>
    <property type="evidence" value="ECO:0007669"/>
    <property type="project" value="UniProtKB-KW"/>
</dbReference>
<name>A0A6J6JRI5_9ZZZZ</name>
<evidence type="ECO:0000256" key="6">
    <source>
        <dbReference type="SAM" id="MobiDB-lite"/>
    </source>
</evidence>
<evidence type="ECO:0000259" key="7">
    <source>
        <dbReference type="PROSITE" id="PS50011"/>
    </source>
</evidence>
<proteinExistence type="predicted"/>
<evidence type="ECO:0000256" key="5">
    <source>
        <dbReference type="ARBA" id="ARBA00022840"/>
    </source>
</evidence>
<dbReference type="PROSITE" id="PS00108">
    <property type="entry name" value="PROTEIN_KINASE_ST"/>
    <property type="match status" value="1"/>
</dbReference>
<dbReference type="EMBL" id="CAEZVQ010000124">
    <property type="protein sequence ID" value="CAB4640030.1"/>
    <property type="molecule type" value="Genomic_DNA"/>
</dbReference>
<gene>
    <name evidence="8" type="ORF">UFOPK2086_00907</name>
</gene>
<dbReference type="InterPro" id="IPR008271">
    <property type="entry name" value="Ser/Thr_kinase_AS"/>
</dbReference>
<dbReference type="AlphaFoldDB" id="A0A6J6JRI5"/>
<keyword evidence="3" id="KW-0547">Nucleotide-binding</keyword>
<dbReference type="CDD" id="cd14014">
    <property type="entry name" value="STKc_PknB_like"/>
    <property type="match status" value="1"/>
</dbReference>
<dbReference type="SMART" id="SM00220">
    <property type="entry name" value="S_TKc"/>
    <property type="match status" value="1"/>
</dbReference>